<dbReference type="Gene3D" id="1.10.10.60">
    <property type="entry name" value="Homeodomain-like"/>
    <property type="match status" value="1"/>
</dbReference>
<dbReference type="Pfam" id="PF13936">
    <property type="entry name" value="HTH_38"/>
    <property type="match status" value="1"/>
</dbReference>
<dbReference type="EMBL" id="AAOT01000008">
    <property type="protein sequence ID" value="EAR51836.1"/>
    <property type="molecule type" value="Genomic_DNA"/>
</dbReference>
<dbReference type="Proteomes" id="UP000003635">
    <property type="component" value="Unassembled WGS sequence"/>
</dbReference>
<evidence type="ECO:0000313" key="3">
    <source>
        <dbReference type="Proteomes" id="UP000003635"/>
    </source>
</evidence>
<evidence type="ECO:0000313" key="2">
    <source>
        <dbReference type="EMBL" id="EAR51836.1"/>
    </source>
</evidence>
<name>Q2CGU9_OCEGH</name>
<organism evidence="2 3">
    <name type="scientific">Oceanicola granulosus (strain ATCC BAA-861 / DSM 15982 / KCTC 12143 / HTCC2516)</name>
    <dbReference type="NCBI Taxonomy" id="314256"/>
    <lineage>
        <taxon>Bacteria</taxon>
        <taxon>Pseudomonadati</taxon>
        <taxon>Pseudomonadota</taxon>
        <taxon>Alphaproteobacteria</taxon>
        <taxon>Rhodobacterales</taxon>
        <taxon>Roseobacteraceae</taxon>
        <taxon>Oceanicola</taxon>
    </lineage>
</organism>
<evidence type="ECO:0000259" key="1">
    <source>
        <dbReference type="Pfam" id="PF13936"/>
    </source>
</evidence>
<accession>Q2CGU9</accession>
<proteinExistence type="predicted"/>
<comment type="caution">
    <text evidence="2">The sequence shown here is derived from an EMBL/GenBank/DDBJ whole genome shotgun (WGS) entry which is preliminary data.</text>
</comment>
<feature type="domain" description="Transposase IS30-like HTH" evidence="1">
    <location>
        <begin position="4"/>
        <end position="45"/>
    </location>
</feature>
<keyword evidence="3" id="KW-1185">Reference proteome</keyword>
<protein>
    <recommendedName>
        <fullName evidence="1">Transposase IS30-like HTH domain-containing protein</fullName>
    </recommendedName>
</protein>
<reference evidence="2 3" key="1">
    <citation type="journal article" date="2010" name="J. Bacteriol.">
        <title>Genome sequences of Oceanicola granulosus HTCC2516(T) and Oceanicola batsensis HTCC2597(TDelta).</title>
        <authorList>
            <person name="Thrash J.C."/>
            <person name="Cho J.C."/>
            <person name="Vergin K.L."/>
            <person name="Giovannoni S.J."/>
        </authorList>
    </citation>
    <scope>NUCLEOTIDE SEQUENCE [LARGE SCALE GENOMIC DNA]</scope>
    <source>
        <strain evidence="3">ATCC BAA-861 / DSM 15982 / KCTC 12143 / HTCC2516</strain>
    </source>
</reference>
<dbReference type="InterPro" id="IPR025246">
    <property type="entry name" value="IS30-like_HTH"/>
</dbReference>
<gene>
    <name evidence="2" type="ORF">OG2516_16084</name>
</gene>
<dbReference type="HOGENOM" id="CLU_3045931_0_0_5"/>
<dbReference type="eggNOG" id="COG2826">
    <property type="taxonomic scope" value="Bacteria"/>
</dbReference>
<dbReference type="AlphaFoldDB" id="Q2CGU9"/>
<sequence>MAHTGLDLRERRLIEDMLNAKTPVSRIATELGRHRSSVYREIKHNAFSTKSCHI</sequence>